<keyword evidence="8" id="KW-0472">Membrane</keyword>
<evidence type="ECO:0000256" key="2">
    <source>
        <dbReference type="ARBA" id="ARBA00005417"/>
    </source>
</evidence>
<comment type="caution">
    <text evidence="11">The sequence shown here is derived from an EMBL/GenBank/DDBJ whole genome shotgun (WGS) entry which is preliminary data.</text>
</comment>
<dbReference type="PROSITE" id="PS50893">
    <property type="entry name" value="ABC_TRANSPORTER_2"/>
    <property type="match status" value="1"/>
</dbReference>
<dbReference type="AlphaFoldDB" id="A0A850HJ94"/>
<dbReference type="EMBL" id="JAAITX010000003">
    <property type="protein sequence ID" value="NVH58127.1"/>
    <property type="molecule type" value="Genomic_DNA"/>
</dbReference>
<dbReference type="GO" id="GO:0016887">
    <property type="term" value="F:ATP hydrolysis activity"/>
    <property type="evidence" value="ECO:0007669"/>
    <property type="project" value="InterPro"/>
</dbReference>
<dbReference type="Pfam" id="PF00005">
    <property type="entry name" value="ABC_tran"/>
    <property type="match status" value="1"/>
</dbReference>
<protein>
    <submittedName>
        <fullName evidence="11">Energy-coupling factor transporter ATPase</fullName>
    </submittedName>
</protein>
<dbReference type="SMART" id="SM00382">
    <property type="entry name" value="AAA"/>
    <property type="match status" value="1"/>
</dbReference>
<dbReference type="Proteomes" id="UP000701680">
    <property type="component" value="Unassembled WGS sequence"/>
</dbReference>
<reference evidence="11" key="2">
    <citation type="submission" date="2020-02" db="EMBL/GenBank/DDBJ databases">
        <authorList>
            <person name="Littmann E."/>
            <person name="Sorbara M."/>
        </authorList>
    </citation>
    <scope>NUCLEOTIDE SEQUENCE</scope>
    <source>
        <strain evidence="11">MSK.17.11</strain>
        <strain evidence="10">MSK.17.38</strain>
    </source>
</reference>
<dbReference type="GO" id="GO:0042626">
    <property type="term" value="F:ATPase-coupled transmembrane transporter activity"/>
    <property type="evidence" value="ECO:0007669"/>
    <property type="project" value="TreeGrafter"/>
</dbReference>
<dbReference type="InterPro" id="IPR027417">
    <property type="entry name" value="P-loop_NTPase"/>
</dbReference>
<dbReference type="InterPro" id="IPR003593">
    <property type="entry name" value="AAA+_ATPase"/>
</dbReference>
<keyword evidence="3" id="KW-0813">Transport</keyword>
<organism evidence="11 12">
    <name type="scientific">Dorea phocaeensis</name>
    <dbReference type="NCBI Taxonomy" id="2040291"/>
    <lineage>
        <taxon>Bacteria</taxon>
        <taxon>Bacillati</taxon>
        <taxon>Bacillota</taxon>
        <taxon>Clostridia</taxon>
        <taxon>Lachnospirales</taxon>
        <taxon>Lachnospiraceae</taxon>
        <taxon>Dorea</taxon>
    </lineage>
</organism>
<evidence type="ECO:0000313" key="10">
    <source>
        <dbReference type="EMBL" id="NSK14353.1"/>
    </source>
</evidence>
<evidence type="ECO:0000256" key="7">
    <source>
        <dbReference type="ARBA" id="ARBA00022967"/>
    </source>
</evidence>
<accession>A0A850HJ94</accession>
<evidence type="ECO:0000259" key="9">
    <source>
        <dbReference type="PROSITE" id="PS50893"/>
    </source>
</evidence>
<sequence>MGMVQTERLVYEYEKRDEEGNVIGMSRAIDGVDIDVKEGQFIAILGHNGSGKSTLAKHMNAILVPTEGTMWVDGKDTKDPENLWEVRQSAGMVFQNPDNQIIGTVVEEDVGFGPENLGVPTDEIWSRVEESLKAVGMIEYRHHSPNKLSGGQKQRVAIAGVVAMEPKCIVLDEPTAMLDPVGRKEVLKTVQKLREKKHVTVILITHYMEEVVDADQVYVMDHGHVVMKGSPREVFAQVDKLKEYRLDVPQVTVLSDLLRKKGLEIPAGILKKEELVDAICRLN</sequence>
<dbReference type="PROSITE" id="PS00211">
    <property type="entry name" value="ABC_TRANSPORTER_1"/>
    <property type="match status" value="1"/>
</dbReference>
<dbReference type="InterPro" id="IPR050095">
    <property type="entry name" value="ECF_ABC_transporter_ATP-bd"/>
</dbReference>
<keyword evidence="12" id="KW-1185">Reference proteome</keyword>
<dbReference type="NCBIfam" id="TIGR04520">
    <property type="entry name" value="ECF_ATPase_1"/>
    <property type="match status" value="1"/>
</dbReference>
<dbReference type="InterPro" id="IPR015856">
    <property type="entry name" value="ABC_transpr_CbiO/EcfA_su"/>
</dbReference>
<reference evidence="12 13" key="1">
    <citation type="journal article" date="2020" name="Cell Host Microbe">
        <title>Functional and Genomic Variation between Human-Derived Isolates of Lachnospiraceae Reveals Inter- and Intra-Species Diversity.</title>
        <authorList>
            <person name="Sorbara M.T."/>
            <person name="Littmann E.R."/>
            <person name="Fontana E."/>
            <person name="Moody T.U."/>
            <person name="Kohout C.E."/>
            <person name="Gjonbalaj M."/>
            <person name="Eaton V."/>
            <person name="Seok R."/>
            <person name="Leiner I.M."/>
            <person name="Pamer E.G."/>
        </authorList>
    </citation>
    <scope>NUCLEOTIDE SEQUENCE [LARGE SCALE GENOMIC DNA]</scope>
    <source>
        <strain evidence="11 12">MSK.17.11</strain>
        <strain evidence="10 13">MSK.17.38</strain>
    </source>
</reference>
<dbReference type="NCBIfam" id="NF010167">
    <property type="entry name" value="PRK13648.1"/>
    <property type="match status" value="1"/>
</dbReference>
<feature type="domain" description="ABC transporter" evidence="9">
    <location>
        <begin position="4"/>
        <end position="247"/>
    </location>
</feature>
<evidence type="ECO:0000256" key="6">
    <source>
        <dbReference type="ARBA" id="ARBA00022840"/>
    </source>
</evidence>
<dbReference type="RefSeq" id="WP_101695306.1">
    <property type="nucleotide sequence ID" value="NZ_JAAITX010000003.1"/>
</dbReference>
<proteinExistence type="inferred from homology"/>
<keyword evidence="5" id="KW-0547">Nucleotide-binding</keyword>
<keyword evidence="4" id="KW-1003">Cell membrane</keyword>
<dbReference type="OrthoDB" id="9784332at2"/>
<comment type="similarity">
    <text evidence="2">Belongs to the ABC transporter superfamily.</text>
</comment>
<dbReference type="FunFam" id="3.40.50.300:FF:000224">
    <property type="entry name" value="Energy-coupling factor transporter ATP-binding protein EcfA"/>
    <property type="match status" value="1"/>
</dbReference>
<dbReference type="InterPro" id="IPR003439">
    <property type="entry name" value="ABC_transporter-like_ATP-bd"/>
</dbReference>
<dbReference type="PANTHER" id="PTHR43553">
    <property type="entry name" value="HEAVY METAL TRANSPORTER"/>
    <property type="match status" value="1"/>
</dbReference>
<dbReference type="EMBL" id="JAAIUO010000003">
    <property type="protein sequence ID" value="NSK14353.1"/>
    <property type="molecule type" value="Genomic_DNA"/>
</dbReference>
<dbReference type="GO" id="GO:0043190">
    <property type="term" value="C:ATP-binding cassette (ABC) transporter complex"/>
    <property type="evidence" value="ECO:0007669"/>
    <property type="project" value="TreeGrafter"/>
</dbReference>
<name>A0A850HJ94_9FIRM</name>
<dbReference type="SUPFAM" id="SSF52540">
    <property type="entry name" value="P-loop containing nucleoside triphosphate hydrolases"/>
    <property type="match status" value="1"/>
</dbReference>
<dbReference type="Proteomes" id="UP000528555">
    <property type="component" value="Unassembled WGS sequence"/>
</dbReference>
<dbReference type="Gene3D" id="3.40.50.300">
    <property type="entry name" value="P-loop containing nucleotide triphosphate hydrolases"/>
    <property type="match status" value="1"/>
</dbReference>
<dbReference type="InterPro" id="IPR030947">
    <property type="entry name" value="EcfA_1"/>
</dbReference>
<evidence type="ECO:0000256" key="1">
    <source>
        <dbReference type="ARBA" id="ARBA00004202"/>
    </source>
</evidence>
<dbReference type="InterPro" id="IPR017871">
    <property type="entry name" value="ABC_transporter-like_CS"/>
</dbReference>
<keyword evidence="7" id="KW-1278">Translocase</keyword>
<evidence type="ECO:0000256" key="5">
    <source>
        <dbReference type="ARBA" id="ARBA00022741"/>
    </source>
</evidence>
<evidence type="ECO:0000313" key="13">
    <source>
        <dbReference type="Proteomes" id="UP000701680"/>
    </source>
</evidence>
<keyword evidence="6" id="KW-0067">ATP-binding</keyword>
<dbReference type="PANTHER" id="PTHR43553:SF24">
    <property type="entry name" value="ENERGY-COUPLING FACTOR TRANSPORTER ATP-BINDING PROTEIN ECFA1"/>
    <property type="match status" value="1"/>
</dbReference>
<comment type="subcellular location">
    <subcellularLocation>
        <location evidence="1">Cell membrane</location>
        <topology evidence="1">Peripheral membrane protein</topology>
    </subcellularLocation>
</comment>
<evidence type="ECO:0000256" key="3">
    <source>
        <dbReference type="ARBA" id="ARBA00022448"/>
    </source>
</evidence>
<evidence type="ECO:0000256" key="4">
    <source>
        <dbReference type="ARBA" id="ARBA00022475"/>
    </source>
</evidence>
<evidence type="ECO:0000313" key="11">
    <source>
        <dbReference type="EMBL" id="NVH58127.1"/>
    </source>
</evidence>
<dbReference type="CDD" id="cd03225">
    <property type="entry name" value="ABC_cobalt_CbiO_domain1"/>
    <property type="match status" value="1"/>
</dbReference>
<evidence type="ECO:0000313" key="12">
    <source>
        <dbReference type="Proteomes" id="UP000528555"/>
    </source>
</evidence>
<evidence type="ECO:0000256" key="8">
    <source>
        <dbReference type="ARBA" id="ARBA00023136"/>
    </source>
</evidence>
<gene>
    <name evidence="11" type="ORF">G5A66_05575</name>
    <name evidence="10" type="ORF">G5A75_05595</name>
</gene>
<dbReference type="GO" id="GO:0005524">
    <property type="term" value="F:ATP binding"/>
    <property type="evidence" value="ECO:0007669"/>
    <property type="project" value="UniProtKB-KW"/>
</dbReference>